<keyword evidence="5" id="KW-1185">Reference proteome</keyword>
<comment type="caution">
    <text evidence="4">The sequence shown here is derived from an EMBL/GenBank/DDBJ whole genome shotgun (WGS) entry which is preliminary data.</text>
</comment>
<reference evidence="4 5" key="1">
    <citation type="submission" date="2021-05" db="EMBL/GenBank/DDBJ databases">
        <title>Fusibacter ferrireducens sp. nov., an anaerobic, sulfur- and Fe-reducing bacterium isolated from the mangrove sediment.</title>
        <authorList>
            <person name="Qiu D."/>
        </authorList>
    </citation>
    <scope>NUCLEOTIDE SEQUENCE [LARGE SCALE GENOMIC DNA]</scope>
    <source>
        <strain evidence="4 5">DSM 12116</strain>
    </source>
</reference>
<dbReference type="Gene3D" id="3.30.300.20">
    <property type="match status" value="1"/>
</dbReference>
<comment type="similarity">
    <text evidence="2">Belongs to the RbfA family.</text>
</comment>
<comment type="function">
    <text evidence="2">One of several proteins that assist in the late maturation steps of the functional core of the 30S ribosomal subunit. Associates with free 30S ribosomal subunits (but not with 30S subunits that are part of 70S ribosomes or polysomes). Required for efficient processing of 16S rRNA. May interact with the 5'-terminal helix region of 16S rRNA.</text>
</comment>
<dbReference type="NCBIfam" id="TIGR00082">
    <property type="entry name" value="rbfA"/>
    <property type="match status" value="1"/>
</dbReference>
<dbReference type="Proteomes" id="UP000746471">
    <property type="component" value="Unassembled WGS sequence"/>
</dbReference>
<comment type="subcellular location">
    <subcellularLocation>
        <location evidence="2">Cytoplasm</location>
    </subcellularLocation>
</comment>
<keyword evidence="1 2" id="KW-0690">Ribosome biogenesis</keyword>
<name>A0ABS5PT04_9FIRM</name>
<evidence type="ECO:0000313" key="4">
    <source>
        <dbReference type="EMBL" id="MBS7528007.1"/>
    </source>
</evidence>
<dbReference type="PANTHER" id="PTHR33515:SF1">
    <property type="entry name" value="RIBOSOME-BINDING FACTOR A, CHLOROPLASTIC-RELATED"/>
    <property type="match status" value="1"/>
</dbReference>
<evidence type="ECO:0000256" key="2">
    <source>
        <dbReference type="HAMAP-Rule" id="MF_00003"/>
    </source>
</evidence>
<proteinExistence type="inferred from homology"/>
<evidence type="ECO:0000256" key="1">
    <source>
        <dbReference type="ARBA" id="ARBA00022517"/>
    </source>
</evidence>
<protein>
    <recommendedName>
        <fullName evidence="2">Ribosome-binding factor A</fullName>
    </recommendedName>
</protein>
<keyword evidence="2" id="KW-0963">Cytoplasm</keyword>
<dbReference type="InterPro" id="IPR023799">
    <property type="entry name" value="RbfA_dom_sf"/>
</dbReference>
<dbReference type="HAMAP" id="MF_00003">
    <property type="entry name" value="RbfA"/>
    <property type="match status" value="1"/>
</dbReference>
<organism evidence="4 5">
    <name type="scientific">Fusibacter paucivorans</name>
    <dbReference type="NCBI Taxonomy" id="76009"/>
    <lineage>
        <taxon>Bacteria</taxon>
        <taxon>Bacillati</taxon>
        <taxon>Bacillota</taxon>
        <taxon>Clostridia</taxon>
        <taxon>Eubacteriales</taxon>
        <taxon>Eubacteriales Family XII. Incertae Sedis</taxon>
        <taxon>Fusibacter</taxon>
    </lineage>
</organism>
<gene>
    <name evidence="2 4" type="primary">rbfA</name>
    <name evidence="4" type="ORF">KHM83_15080</name>
</gene>
<dbReference type="RefSeq" id="WP_213237865.1">
    <property type="nucleotide sequence ID" value="NZ_JAHBCL010000029.1"/>
</dbReference>
<dbReference type="InterPro" id="IPR000238">
    <property type="entry name" value="RbfA"/>
</dbReference>
<dbReference type="SUPFAM" id="SSF89919">
    <property type="entry name" value="Ribosome-binding factor A, RbfA"/>
    <property type="match status" value="1"/>
</dbReference>
<evidence type="ECO:0000256" key="3">
    <source>
        <dbReference type="SAM" id="MobiDB-lite"/>
    </source>
</evidence>
<feature type="compositionally biased region" description="Acidic residues" evidence="3">
    <location>
        <begin position="136"/>
        <end position="145"/>
    </location>
</feature>
<dbReference type="EMBL" id="JAHBCL010000029">
    <property type="protein sequence ID" value="MBS7528007.1"/>
    <property type="molecule type" value="Genomic_DNA"/>
</dbReference>
<dbReference type="PANTHER" id="PTHR33515">
    <property type="entry name" value="RIBOSOME-BINDING FACTOR A, CHLOROPLASTIC-RELATED"/>
    <property type="match status" value="1"/>
</dbReference>
<dbReference type="InterPro" id="IPR015946">
    <property type="entry name" value="KH_dom-like_a/b"/>
</dbReference>
<evidence type="ECO:0000313" key="5">
    <source>
        <dbReference type="Proteomes" id="UP000746471"/>
    </source>
</evidence>
<comment type="subunit">
    <text evidence="2">Monomer. Binds 30S ribosomal subunits, but not 50S ribosomal subunits or 70S ribosomes.</text>
</comment>
<dbReference type="Pfam" id="PF02033">
    <property type="entry name" value="RBFA"/>
    <property type="match status" value="1"/>
</dbReference>
<accession>A0ABS5PT04</accession>
<sequence length="151" mass="16929">MPNPRIRRISEEVKKIVSQAILIGIKDPRVSKLASVTYVEVTNDLRYATIYISCFDPNHDIQLTIDGLNSAKGFIRKEIGKSMKLHYTPEPIFKIDHSIEHGMHINEIIGQLKASHAMGPEETENSDNTEATASDDAAEKETDEMPDAHDE</sequence>
<feature type="region of interest" description="Disordered" evidence="3">
    <location>
        <begin position="116"/>
        <end position="151"/>
    </location>
</feature>